<dbReference type="Gene3D" id="3.10.20.90">
    <property type="entry name" value="Phosphatidylinositol 3-kinase Catalytic Subunit, Chain A, domain 1"/>
    <property type="match status" value="1"/>
</dbReference>
<dbReference type="AlphaFoldDB" id="A0A7N5ZYS7"/>
<dbReference type="GeneTree" id="ENSGT01150000286928"/>
<name>A0A7N5ZYS7_ANATE</name>
<reference evidence="2" key="3">
    <citation type="submission" date="2025-09" db="UniProtKB">
        <authorList>
            <consortium name="Ensembl"/>
        </authorList>
    </citation>
    <scope>IDENTIFICATION</scope>
</reference>
<dbReference type="GO" id="GO:0008360">
    <property type="term" value="P:regulation of cell shape"/>
    <property type="evidence" value="ECO:0007669"/>
    <property type="project" value="TreeGrafter"/>
</dbReference>
<dbReference type="SUPFAM" id="SSF48350">
    <property type="entry name" value="GTPase activation domain, GAP"/>
    <property type="match status" value="1"/>
</dbReference>
<dbReference type="GO" id="GO:0017154">
    <property type="term" value="F:semaphorin receptor activity"/>
    <property type="evidence" value="ECO:0007669"/>
    <property type="project" value="InterPro"/>
</dbReference>
<dbReference type="PANTHER" id="PTHR22625">
    <property type="entry name" value="PLEXIN"/>
    <property type="match status" value="1"/>
</dbReference>
<feature type="domain" description="Plexin cytoplasmic RasGAP" evidence="1">
    <location>
        <begin position="44"/>
        <end position="237"/>
    </location>
</feature>
<dbReference type="GO" id="GO:0007162">
    <property type="term" value="P:negative regulation of cell adhesion"/>
    <property type="evidence" value="ECO:0007669"/>
    <property type="project" value="TreeGrafter"/>
</dbReference>
<dbReference type="Pfam" id="PF08337">
    <property type="entry name" value="Plexin_cytopl"/>
    <property type="match status" value="1"/>
</dbReference>
<dbReference type="InterPro" id="IPR031148">
    <property type="entry name" value="Plexin"/>
</dbReference>
<dbReference type="Gene3D" id="1.10.506.10">
    <property type="entry name" value="GTPase Activation - p120gap, domain 1"/>
    <property type="match status" value="1"/>
</dbReference>
<dbReference type="InterPro" id="IPR008936">
    <property type="entry name" value="Rho_GTPase_activation_prot"/>
</dbReference>
<evidence type="ECO:0000259" key="1">
    <source>
        <dbReference type="Pfam" id="PF08337"/>
    </source>
</evidence>
<dbReference type="Proteomes" id="UP000265040">
    <property type="component" value="Chromosome 23"/>
</dbReference>
<protein>
    <recommendedName>
        <fullName evidence="1">Plexin cytoplasmic RasGAP domain-containing protein</fullName>
    </recommendedName>
</protein>
<dbReference type="GO" id="GO:0050772">
    <property type="term" value="P:positive regulation of axonogenesis"/>
    <property type="evidence" value="ECO:0007669"/>
    <property type="project" value="TreeGrafter"/>
</dbReference>
<organism evidence="2 3">
    <name type="scientific">Anabas testudineus</name>
    <name type="common">Climbing perch</name>
    <name type="synonym">Anthias testudineus</name>
    <dbReference type="NCBI Taxonomy" id="64144"/>
    <lineage>
        <taxon>Eukaryota</taxon>
        <taxon>Metazoa</taxon>
        <taxon>Chordata</taxon>
        <taxon>Craniata</taxon>
        <taxon>Vertebrata</taxon>
        <taxon>Euteleostomi</taxon>
        <taxon>Actinopterygii</taxon>
        <taxon>Neopterygii</taxon>
        <taxon>Teleostei</taxon>
        <taxon>Neoteleostei</taxon>
        <taxon>Acanthomorphata</taxon>
        <taxon>Anabantaria</taxon>
        <taxon>Anabantiformes</taxon>
        <taxon>Anabantoidei</taxon>
        <taxon>Anabantidae</taxon>
        <taxon>Anabas</taxon>
    </lineage>
</organism>
<reference evidence="2" key="2">
    <citation type="submission" date="2025-08" db="UniProtKB">
        <authorList>
            <consortium name="Ensembl"/>
        </authorList>
    </citation>
    <scope>IDENTIFICATION</scope>
</reference>
<reference evidence="2" key="1">
    <citation type="submission" date="2021-04" db="EMBL/GenBank/DDBJ databases">
        <authorList>
            <consortium name="Wellcome Sanger Institute Data Sharing"/>
        </authorList>
    </citation>
    <scope>NUCLEOTIDE SEQUENCE [LARGE SCALE GENOMIC DNA]</scope>
</reference>
<dbReference type="GO" id="GO:0005886">
    <property type="term" value="C:plasma membrane"/>
    <property type="evidence" value="ECO:0007669"/>
    <property type="project" value="TreeGrafter"/>
</dbReference>
<dbReference type="Ensembl" id="ENSATET00000066578.2">
    <property type="protein sequence ID" value="ENSATEP00000041169.2"/>
    <property type="gene ID" value="ENSATEG00000004848.3"/>
</dbReference>
<dbReference type="InterPro" id="IPR013548">
    <property type="entry name" value="Plexin_cytoplasmic_RasGAP_dom"/>
</dbReference>
<evidence type="ECO:0000313" key="2">
    <source>
        <dbReference type="Ensembl" id="ENSATEP00000041169.2"/>
    </source>
</evidence>
<dbReference type="OMA" id="ETPIFHR"/>
<keyword evidence="3" id="KW-1185">Reference proteome</keyword>
<proteinExistence type="predicted"/>
<evidence type="ECO:0000313" key="3">
    <source>
        <dbReference type="Proteomes" id="UP000265040"/>
    </source>
</evidence>
<dbReference type="GO" id="GO:0002116">
    <property type="term" value="C:semaphorin receptor complex"/>
    <property type="evidence" value="ECO:0007669"/>
    <property type="project" value="TreeGrafter"/>
</dbReference>
<dbReference type="GO" id="GO:0030334">
    <property type="term" value="P:regulation of cell migration"/>
    <property type="evidence" value="ECO:0007669"/>
    <property type="project" value="TreeGrafter"/>
</dbReference>
<dbReference type="PANTHER" id="PTHR22625:SF4">
    <property type="entry name" value="PLEXIN-C1"/>
    <property type="match status" value="1"/>
</dbReference>
<accession>A0A7N5ZYS7</accession>
<sequence>MSLLRVAANSIISKSILINLLKFSTGFVDLQTEKADLMENVGAIPFLDYKHFASRIFFPEDAVKVQLDECCQGLSRLIQDQLFLTTMVHALEGQKSFTIKDKCALASLLTVALHSNLSYLTSVMEVLLRDLIQQNSSGQPKLLLRRTQSIVEKLLTNWMSICLYGFLRENVGQHLFLMVSALTQQIAKGPVDCVTEKALYTLSEDWLLWQAQDFSSLKLNVLFAVGSDGQVSEPLEVNALSCDTVEQVKEKILSTFRAKFGFPYNAPLKEIQYEKNGCFVLLEEVDATSEVIGDVTMLNTLEHYKVRNREEGVKR</sequence>